<sequence>MPGQVEVLMDEVRRDQINECFAQVTGLLEDAHEIAVTGQSDRASLDELMDCAKALRQTVDRASAMVTVIEGLLS</sequence>
<keyword evidence="2" id="KW-1185">Reference proteome</keyword>
<accession>A0A418WFT4</accession>
<reference evidence="1 2" key="1">
    <citation type="submission" date="2018-09" db="EMBL/GenBank/DDBJ databases">
        <authorList>
            <person name="Zhu H."/>
        </authorList>
    </citation>
    <scope>NUCLEOTIDE SEQUENCE [LARGE SCALE GENOMIC DNA]</scope>
    <source>
        <strain evidence="1 2">K1W22B-8</strain>
    </source>
</reference>
<dbReference type="EMBL" id="QYUK01000011">
    <property type="protein sequence ID" value="RJF88876.1"/>
    <property type="molecule type" value="Genomic_DNA"/>
</dbReference>
<dbReference type="Proteomes" id="UP000284605">
    <property type="component" value="Unassembled WGS sequence"/>
</dbReference>
<organism evidence="1 2">
    <name type="scientific">Oleomonas cavernae</name>
    <dbReference type="NCBI Taxonomy" id="2320859"/>
    <lineage>
        <taxon>Bacteria</taxon>
        <taxon>Pseudomonadati</taxon>
        <taxon>Pseudomonadota</taxon>
        <taxon>Alphaproteobacteria</taxon>
        <taxon>Acetobacterales</taxon>
        <taxon>Acetobacteraceae</taxon>
        <taxon>Oleomonas</taxon>
    </lineage>
</organism>
<evidence type="ECO:0000313" key="1">
    <source>
        <dbReference type="EMBL" id="RJF88876.1"/>
    </source>
</evidence>
<evidence type="ECO:0000313" key="2">
    <source>
        <dbReference type="Proteomes" id="UP000284605"/>
    </source>
</evidence>
<name>A0A418WFT4_9PROT</name>
<comment type="caution">
    <text evidence="1">The sequence shown here is derived from an EMBL/GenBank/DDBJ whole genome shotgun (WGS) entry which is preliminary data.</text>
</comment>
<proteinExistence type="predicted"/>
<gene>
    <name evidence="1" type="ORF">D3874_19410</name>
</gene>
<protein>
    <submittedName>
        <fullName evidence="1">Uncharacterized protein</fullName>
    </submittedName>
</protein>
<dbReference type="AlphaFoldDB" id="A0A418WFT4"/>